<reference evidence="8 9" key="1">
    <citation type="submission" date="2018-01" db="EMBL/GenBank/DDBJ databases">
        <title>A novel member of the phylum Bacteroidetes isolated from glacier ice.</title>
        <authorList>
            <person name="Liu Q."/>
            <person name="Xin Y.-H."/>
        </authorList>
    </citation>
    <scope>NUCLEOTIDE SEQUENCE [LARGE SCALE GENOMIC DNA]</scope>
    <source>
        <strain evidence="8 9">RB1R16</strain>
    </source>
</reference>
<gene>
    <name evidence="8" type="ORF">CJD36_001275</name>
</gene>
<keyword evidence="4 6" id="KW-0949">S-adenosyl-L-methionine</keyword>
<organism evidence="8 9">
    <name type="scientific">Flavipsychrobacter stenotrophus</name>
    <dbReference type="NCBI Taxonomy" id="2077091"/>
    <lineage>
        <taxon>Bacteria</taxon>
        <taxon>Pseudomonadati</taxon>
        <taxon>Bacteroidota</taxon>
        <taxon>Chitinophagia</taxon>
        <taxon>Chitinophagales</taxon>
        <taxon>Chitinophagaceae</taxon>
        <taxon>Flavipsychrobacter</taxon>
    </lineage>
</organism>
<dbReference type="AlphaFoldDB" id="A0A2S7T0J7"/>
<keyword evidence="2 6" id="KW-0489">Methyltransferase</keyword>
<dbReference type="GO" id="GO:0008173">
    <property type="term" value="F:RNA methyltransferase activity"/>
    <property type="evidence" value="ECO:0007669"/>
    <property type="project" value="InterPro"/>
</dbReference>
<dbReference type="PROSITE" id="PS51686">
    <property type="entry name" value="SAM_MT_RSMB_NOP"/>
    <property type="match status" value="1"/>
</dbReference>
<dbReference type="PANTHER" id="PTHR22807">
    <property type="entry name" value="NOP2 YEAST -RELATED NOL1/NOP2/FMU SUN DOMAIN-CONTAINING"/>
    <property type="match status" value="1"/>
</dbReference>
<dbReference type="InterPro" id="IPR001678">
    <property type="entry name" value="MeTrfase_RsmB-F_NOP2_dom"/>
</dbReference>
<evidence type="ECO:0000256" key="2">
    <source>
        <dbReference type="ARBA" id="ARBA00022603"/>
    </source>
</evidence>
<dbReference type="RefSeq" id="WP_105037295.1">
    <property type="nucleotide sequence ID" value="NZ_PPSL01000001.1"/>
</dbReference>
<dbReference type="Pfam" id="PF13636">
    <property type="entry name" value="Methyltranf_PUA"/>
    <property type="match status" value="1"/>
</dbReference>
<comment type="caution">
    <text evidence="8">The sequence shown here is derived from an EMBL/GenBank/DDBJ whole genome shotgun (WGS) entry which is preliminary data.</text>
</comment>
<protein>
    <submittedName>
        <fullName evidence="8">RNA methyltransferase</fullName>
    </submittedName>
</protein>
<sequence>MNLPDPLLIDLRKVQGFDESSFQKAHDEPVTTSVRLHPIKRSGTDISGDAIPWSNGGIYLAQRPVFTLDPAFHGGAYYVQEASSMFLEHVWNSTVPQTEGLRVLDLCAAPGGKSTLIASLLTNDSLLISNEVIRARATILEENIVRWGYTNNWVTCNDPRDFTKLGGYFDVIVIDAPCSGSGLFRKDQNALRDWTEANVDLCSARQQRILADVWPALKENGLIIYATCSFSPQEDEDILDWIANEYKTETVPVSIRDEWGIVETRSPKHKMHGYRFFPGKAKGEGFFISAIRKKESASTLFLRRAKAADMSKIKQQAGHLLANDNLQYIQPDKESYNAIAAAHEADWQLLQKLFYFRRAGLPLGAPSAKDWIPAHDVALSIDANLSLPAIDVTREQALKFLKREDMNLDSAARGWQIIKFNNLGLGWIKSLQNRANNHLPKNWRIRMEIPET</sequence>
<dbReference type="InterPro" id="IPR023267">
    <property type="entry name" value="RCMT"/>
</dbReference>
<keyword evidence="3 6" id="KW-0808">Transferase</keyword>
<keyword evidence="9" id="KW-1185">Reference proteome</keyword>
<dbReference type="GO" id="GO:0003723">
    <property type="term" value="F:RNA binding"/>
    <property type="evidence" value="ECO:0007669"/>
    <property type="project" value="UniProtKB-UniRule"/>
</dbReference>
<accession>A0A2S7T0J7</accession>
<keyword evidence="1" id="KW-0963">Cytoplasm</keyword>
<proteinExistence type="inferred from homology"/>
<evidence type="ECO:0000313" key="9">
    <source>
        <dbReference type="Proteomes" id="UP000239872"/>
    </source>
</evidence>
<dbReference type="PRINTS" id="PR02008">
    <property type="entry name" value="RCMTFAMILY"/>
</dbReference>
<dbReference type="Proteomes" id="UP000239872">
    <property type="component" value="Unassembled WGS sequence"/>
</dbReference>
<dbReference type="Pfam" id="PF17125">
    <property type="entry name" value="Methyltr_RsmF_N"/>
    <property type="match status" value="1"/>
</dbReference>
<evidence type="ECO:0000256" key="3">
    <source>
        <dbReference type="ARBA" id="ARBA00022679"/>
    </source>
</evidence>
<dbReference type="CDD" id="cd02440">
    <property type="entry name" value="AdoMet_MTases"/>
    <property type="match status" value="1"/>
</dbReference>
<feature type="domain" description="SAM-dependent MTase RsmB/NOP-type" evidence="7">
    <location>
        <begin position="1"/>
        <end position="294"/>
    </location>
</feature>
<evidence type="ECO:0000256" key="1">
    <source>
        <dbReference type="ARBA" id="ARBA00022490"/>
    </source>
</evidence>
<evidence type="ECO:0000313" key="8">
    <source>
        <dbReference type="EMBL" id="PQJ12411.1"/>
    </source>
</evidence>
<comment type="similarity">
    <text evidence="6">Belongs to the class I-like SAM-binding methyltransferase superfamily. RsmB/NOP family.</text>
</comment>
<dbReference type="Gene3D" id="3.30.70.1170">
    <property type="entry name" value="Sun protein, domain 3"/>
    <property type="match status" value="1"/>
</dbReference>
<feature type="binding site" evidence="6">
    <location>
        <begin position="107"/>
        <end position="113"/>
    </location>
    <ligand>
        <name>S-adenosyl-L-methionine</name>
        <dbReference type="ChEBI" id="CHEBI:59789"/>
    </ligand>
</feature>
<evidence type="ECO:0000256" key="4">
    <source>
        <dbReference type="ARBA" id="ARBA00022691"/>
    </source>
</evidence>
<feature type="binding site" evidence="6">
    <location>
        <position position="158"/>
    </location>
    <ligand>
        <name>S-adenosyl-L-methionine</name>
        <dbReference type="ChEBI" id="CHEBI:59789"/>
    </ligand>
</feature>
<evidence type="ECO:0000256" key="5">
    <source>
        <dbReference type="ARBA" id="ARBA00022884"/>
    </source>
</evidence>
<evidence type="ECO:0000259" key="7">
    <source>
        <dbReference type="PROSITE" id="PS51686"/>
    </source>
</evidence>
<dbReference type="GO" id="GO:0001510">
    <property type="term" value="P:RNA methylation"/>
    <property type="evidence" value="ECO:0007669"/>
    <property type="project" value="InterPro"/>
</dbReference>
<dbReference type="SUPFAM" id="SSF53335">
    <property type="entry name" value="S-adenosyl-L-methionine-dependent methyltransferases"/>
    <property type="match status" value="1"/>
</dbReference>
<dbReference type="PANTHER" id="PTHR22807:SF30">
    <property type="entry name" value="28S RRNA (CYTOSINE(4447)-C(5))-METHYLTRANSFERASE-RELATED"/>
    <property type="match status" value="1"/>
</dbReference>
<dbReference type="InterPro" id="IPR031341">
    <property type="entry name" value="Methyltr_RsmF_N"/>
</dbReference>
<name>A0A2S7T0J7_9BACT</name>
<dbReference type="InterPro" id="IPR049560">
    <property type="entry name" value="MeTrfase_RsmB-F_NOP2_cat"/>
</dbReference>
<dbReference type="InterPro" id="IPR029063">
    <property type="entry name" value="SAM-dependent_MTases_sf"/>
</dbReference>
<dbReference type="EMBL" id="PPSL01000001">
    <property type="protein sequence ID" value="PQJ12411.1"/>
    <property type="molecule type" value="Genomic_DNA"/>
</dbReference>
<dbReference type="Gene3D" id="2.30.130.60">
    <property type="match status" value="1"/>
</dbReference>
<feature type="binding site" evidence="6">
    <location>
        <position position="175"/>
    </location>
    <ligand>
        <name>S-adenosyl-L-methionine</name>
        <dbReference type="ChEBI" id="CHEBI:59789"/>
    </ligand>
</feature>
<feature type="active site" description="Nucleophile" evidence="6">
    <location>
        <position position="228"/>
    </location>
</feature>
<dbReference type="Gene3D" id="3.40.50.150">
    <property type="entry name" value="Vaccinia Virus protein VP39"/>
    <property type="match status" value="1"/>
</dbReference>
<dbReference type="Pfam" id="PF01189">
    <property type="entry name" value="Methyltr_RsmB-F"/>
    <property type="match status" value="1"/>
</dbReference>
<evidence type="ECO:0000256" key="6">
    <source>
        <dbReference type="PROSITE-ProRule" id="PRU01023"/>
    </source>
</evidence>
<dbReference type="InterPro" id="IPR027391">
    <property type="entry name" value="Nol1_Nop2_Fmu_2"/>
</dbReference>
<keyword evidence="5 6" id="KW-0694">RNA-binding</keyword>
<feature type="binding site" evidence="6">
    <location>
        <position position="131"/>
    </location>
    <ligand>
        <name>S-adenosyl-L-methionine</name>
        <dbReference type="ChEBI" id="CHEBI:59789"/>
    </ligand>
</feature>
<dbReference type="OrthoDB" id="9810297at2"/>